<feature type="binding site" evidence="9">
    <location>
        <position position="223"/>
    </location>
    <ligand>
        <name>1-deoxy-D-xylulose 5-phosphate</name>
        <dbReference type="ChEBI" id="CHEBI:57792"/>
    </ligand>
</feature>
<feature type="binding site" evidence="9">
    <location>
        <position position="155"/>
    </location>
    <ligand>
        <name>1-deoxy-D-xylulose 5-phosphate</name>
        <dbReference type="ChEBI" id="CHEBI:57792"/>
    </ligand>
</feature>
<organism evidence="13 14">
    <name type="scientific">Halothiobacillus diazotrophicus</name>
    <dbReference type="NCBI Taxonomy" id="1860122"/>
    <lineage>
        <taxon>Bacteria</taxon>
        <taxon>Pseudomonadati</taxon>
        <taxon>Pseudomonadota</taxon>
        <taxon>Gammaproteobacteria</taxon>
        <taxon>Chromatiales</taxon>
        <taxon>Halothiobacillaceae</taxon>
        <taxon>Halothiobacillus</taxon>
    </lineage>
</organism>
<comment type="caution">
    <text evidence="9">Lacks conserved residue(s) required for the propagation of feature annotation.</text>
</comment>
<dbReference type="Pfam" id="PF08436">
    <property type="entry name" value="DXP_redisom_C"/>
    <property type="match status" value="1"/>
</dbReference>
<feature type="binding site" evidence="9">
    <location>
        <position position="11"/>
    </location>
    <ligand>
        <name>NADPH</name>
        <dbReference type="ChEBI" id="CHEBI:57783"/>
    </ligand>
</feature>
<reference evidence="13 14" key="1">
    <citation type="submission" date="2016-06" db="EMBL/GenBank/DDBJ databases">
        <title>Insight into the functional genes involving in sulfur oxidation in Pearl River water.</title>
        <authorList>
            <person name="Luo J."/>
            <person name="Tan X."/>
            <person name="Lin W."/>
        </authorList>
    </citation>
    <scope>NUCLEOTIDE SEQUENCE [LARGE SCALE GENOMIC DNA]</scope>
    <source>
        <strain evidence="13 14">LS2</strain>
    </source>
</reference>
<dbReference type="PANTHER" id="PTHR30525:SF0">
    <property type="entry name" value="1-DEOXY-D-XYLULOSE 5-PHOSPHATE REDUCTOISOMERASE, CHLOROPLASTIC"/>
    <property type="match status" value="1"/>
</dbReference>
<comment type="catalytic activity">
    <reaction evidence="8">
        <text>2-C-methyl-D-erythritol 4-phosphate + NADP(+) = 1-deoxy-D-xylulose 5-phosphate + NADPH + H(+)</text>
        <dbReference type="Rhea" id="RHEA:13717"/>
        <dbReference type="ChEBI" id="CHEBI:15378"/>
        <dbReference type="ChEBI" id="CHEBI:57783"/>
        <dbReference type="ChEBI" id="CHEBI:57792"/>
        <dbReference type="ChEBI" id="CHEBI:58262"/>
        <dbReference type="ChEBI" id="CHEBI:58349"/>
        <dbReference type="EC" id="1.1.1.267"/>
    </reaction>
    <physiologicalReaction direction="right-to-left" evidence="8">
        <dbReference type="Rhea" id="RHEA:13719"/>
    </physiologicalReaction>
</comment>
<comment type="similarity">
    <text evidence="2 9">Belongs to the DXR family.</text>
</comment>
<gene>
    <name evidence="9" type="primary">dxr</name>
    <name evidence="13" type="ORF">A9404_00725</name>
</gene>
<dbReference type="OrthoDB" id="9806546at2"/>
<dbReference type="FunFam" id="3.40.50.720:FF:000045">
    <property type="entry name" value="1-deoxy-D-xylulose 5-phosphate reductoisomerase"/>
    <property type="match status" value="1"/>
</dbReference>
<dbReference type="EC" id="1.1.1.267" evidence="9"/>
<dbReference type="PIRSF" id="PIRSF006205">
    <property type="entry name" value="Dxp_reductismrs"/>
    <property type="match status" value="1"/>
</dbReference>
<feature type="binding site" evidence="9">
    <location>
        <position position="129"/>
    </location>
    <ligand>
        <name>1-deoxy-D-xylulose 5-phosphate</name>
        <dbReference type="ChEBI" id="CHEBI:57792"/>
    </ligand>
</feature>
<dbReference type="SUPFAM" id="SSF69055">
    <property type="entry name" value="1-deoxy-D-xylulose-5-phosphate reductoisomerase, C-terminal domain"/>
    <property type="match status" value="1"/>
</dbReference>
<feature type="binding site" evidence="9">
    <location>
        <position position="10"/>
    </location>
    <ligand>
        <name>NADPH</name>
        <dbReference type="ChEBI" id="CHEBI:57783"/>
    </ligand>
</feature>
<comment type="pathway">
    <text evidence="1 9">Isoprenoid biosynthesis; isopentenyl diphosphate biosynthesis via DXP pathway; isopentenyl diphosphate from 1-deoxy-D-xylulose 5-phosphate: step 1/6.</text>
</comment>
<evidence type="ECO:0000256" key="3">
    <source>
        <dbReference type="ARBA" id="ARBA00022723"/>
    </source>
</evidence>
<dbReference type="KEGG" id="haz:A9404_00725"/>
<dbReference type="RefSeq" id="WP_066102519.1">
    <property type="nucleotide sequence ID" value="NZ_CP016027.1"/>
</dbReference>
<evidence type="ECO:0000256" key="7">
    <source>
        <dbReference type="ARBA" id="ARBA00023229"/>
    </source>
</evidence>
<protein>
    <recommendedName>
        <fullName evidence="9">1-deoxy-D-xylulose 5-phosphate reductoisomerase</fullName>
        <shortName evidence="9">DXP reductoisomerase</shortName>
        <ecNumber evidence="9">1.1.1.267</ecNumber>
    </recommendedName>
    <alternativeName>
        <fullName evidence="9">1-deoxyxylulose-5-phosphate reductoisomerase</fullName>
    </alternativeName>
    <alternativeName>
        <fullName evidence="9">2-C-methyl-D-erythritol 4-phosphate synthase</fullName>
    </alternativeName>
</protein>
<dbReference type="InterPro" id="IPR036169">
    <property type="entry name" value="DXPR_C_sf"/>
</dbReference>
<dbReference type="STRING" id="1860122.A9404_00725"/>
<dbReference type="Proteomes" id="UP000078596">
    <property type="component" value="Chromosome"/>
</dbReference>
<keyword evidence="7 9" id="KW-0414">Isoprene biosynthesis</keyword>
<feature type="domain" description="1-deoxy-D-xylulose 5-phosphate reductoisomerase N-terminal" evidence="10">
    <location>
        <begin position="4"/>
        <end position="136"/>
    </location>
</feature>
<keyword evidence="13" id="KW-0413">Isomerase</keyword>
<dbReference type="InterPro" id="IPR013644">
    <property type="entry name" value="DXP_reductoisomerase_C"/>
</dbReference>
<evidence type="ECO:0000259" key="11">
    <source>
        <dbReference type="Pfam" id="PF08436"/>
    </source>
</evidence>
<dbReference type="GO" id="GO:0030604">
    <property type="term" value="F:1-deoxy-D-xylulose-5-phosphate reductoisomerase activity"/>
    <property type="evidence" value="ECO:0007669"/>
    <property type="project" value="UniProtKB-UniRule"/>
</dbReference>
<accession>A0A191ZJZ3</accession>
<feature type="domain" description="DXP reductoisomerase C-terminal" evidence="12">
    <location>
        <begin position="267"/>
        <end position="389"/>
    </location>
</feature>
<feature type="binding site" evidence="9">
    <location>
        <position position="13"/>
    </location>
    <ligand>
        <name>NADPH</name>
        <dbReference type="ChEBI" id="CHEBI:57783"/>
    </ligand>
</feature>
<feature type="binding site" evidence="9">
    <location>
        <position position="224"/>
    </location>
    <ligand>
        <name>1-deoxy-D-xylulose 5-phosphate</name>
        <dbReference type="ChEBI" id="CHEBI:57792"/>
    </ligand>
</feature>
<dbReference type="GO" id="GO:0051484">
    <property type="term" value="P:isopentenyl diphosphate biosynthetic process, methylerythritol 4-phosphate pathway involved in terpenoid biosynthetic process"/>
    <property type="evidence" value="ECO:0007669"/>
    <property type="project" value="TreeGrafter"/>
</dbReference>
<comment type="function">
    <text evidence="9">Catalyzes the NADPH-dependent rearrangement and reduction of 1-deoxy-D-xylulose-5-phosphate (DXP) to 2-C-methyl-D-erythritol 4-phosphate (MEP).</text>
</comment>
<keyword evidence="4 9" id="KW-0521">NADP</keyword>
<dbReference type="InterPro" id="IPR026877">
    <property type="entry name" value="DXPR_C"/>
</dbReference>
<evidence type="ECO:0000259" key="10">
    <source>
        <dbReference type="Pfam" id="PF02670"/>
    </source>
</evidence>
<keyword evidence="9" id="KW-0460">Magnesium</keyword>
<proteinExistence type="inferred from homology"/>
<feature type="binding site" evidence="9">
    <location>
        <position position="182"/>
    </location>
    <ligand>
        <name>1-deoxy-D-xylulose 5-phosphate</name>
        <dbReference type="ChEBI" id="CHEBI:57792"/>
    </ligand>
</feature>
<feature type="binding site" evidence="9">
    <location>
        <position position="227"/>
    </location>
    <ligand>
        <name>Mn(2+)</name>
        <dbReference type="ChEBI" id="CHEBI:29035"/>
    </ligand>
</feature>
<evidence type="ECO:0000256" key="2">
    <source>
        <dbReference type="ARBA" id="ARBA00006825"/>
    </source>
</evidence>
<dbReference type="UniPathway" id="UPA00056">
    <property type="reaction ID" value="UER00092"/>
</dbReference>
<dbReference type="AlphaFoldDB" id="A0A191ZJZ3"/>
<feature type="domain" description="1-deoxy-D-xylulose 5-phosphate reductoisomerase C-terminal" evidence="11">
    <location>
        <begin position="150"/>
        <end position="235"/>
    </location>
</feature>
<keyword evidence="14" id="KW-1185">Reference proteome</keyword>
<feature type="binding site" evidence="9">
    <location>
        <position position="218"/>
    </location>
    <ligand>
        <name>1-deoxy-D-xylulose 5-phosphate</name>
        <dbReference type="ChEBI" id="CHEBI:57792"/>
    </ligand>
</feature>
<dbReference type="InterPro" id="IPR036291">
    <property type="entry name" value="NAD(P)-bd_dom_sf"/>
</dbReference>
<evidence type="ECO:0000256" key="9">
    <source>
        <dbReference type="HAMAP-Rule" id="MF_00183"/>
    </source>
</evidence>
<feature type="binding site" evidence="9">
    <location>
        <position position="128"/>
    </location>
    <ligand>
        <name>NADPH</name>
        <dbReference type="ChEBI" id="CHEBI:57783"/>
    </ligand>
</feature>
<comment type="cofactor">
    <cofactor evidence="9">
        <name>Mg(2+)</name>
        <dbReference type="ChEBI" id="CHEBI:18420"/>
    </cofactor>
    <cofactor evidence="9">
        <name>Mn(2+)</name>
        <dbReference type="ChEBI" id="CHEBI:29035"/>
    </cofactor>
</comment>
<dbReference type="NCBIfam" id="TIGR00243">
    <property type="entry name" value="Dxr"/>
    <property type="match status" value="1"/>
</dbReference>
<dbReference type="GO" id="GO:0030145">
    <property type="term" value="F:manganese ion binding"/>
    <property type="evidence" value="ECO:0007669"/>
    <property type="project" value="TreeGrafter"/>
</dbReference>
<dbReference type="Pfam" id="PF02670">
    <property type="entry name" value="DXP_reductoisom"/>
    <property type="match status" value="1"/>
</dbReference>
<dbReference type="SUPFAM" id="SSF51735">
    <property type="entry name" value="NAD(P)-binding Rossmann-fold domains"/>
    <property type="match status" value="1"/>
</dbReference>
<evidence type="ECO:0000256" key="6">
    <source>
        <dbReference type="ARBA" id="ARBA00023211"/>
    </source>
</evidence>
<evidence type="ECO:0000259" key="12">
    <source>
        <dbReference type="Pfam" id="PF13288"/>
    </source>
</evidence>
<evidence type="ECO:0000256" key="8">
    <source>
        <dbReference type="ARBA" id="ARBA00048543"/>
    </source>
</evidence>
<dbReference type="GO" id="GO:0070402">
    <property type="term" value="F:NADPH binding"/>
    <property type="evidence" value="ECO:0007669"/>
    <property type="project" value="InterPro"/>
</dbReference>
<feature type="binding site" evidence="9">
    <location>
        <position position="130"/>
    </location>
    <ligand>
        <name>NADPH</name>
        <dbReference type="ChEBI" id="CHEBI:57783"/>
    </ligand>
</feature>
<evidence type="ECO:0000256" key="4">
    <source>
        <dbReference type="ARBA" id="ARBA00022857"/>
    </source>
</evidence>
<feature type="binding site" evidence="9">
    <location>
        <position position="156"/>
    </location>
    <ligand>
        <name>1-deoxy-D-xylulose 5-phosphate</name>
        <dbReference type="ChEBI" id="CHEBI:57792"/>
    </ligand>
</feature>
<name>A0A191ZJZ3_9GAMM</name>
<dbReference type="GO" id="GO:0016853">
    <property type="term" value="F:isomerase activity"/>
    <property type="evidence" value="ECO:0007669"/>
    <property type="project" value="UniProtKB-KW"/>
</dbReference>
<feature type="binding site" evidence="9">
    <location>
        <position position="227"/>
    </location>
    <ligand>
        <name>1-deoxy-D-xylulose 5-phosphate</name>
        <dbReference type="ChEBI" id="CHEBI:57792"/>
    </ligand>
</feature>
<feature type="binding site" evidence="9">
    <location>
        <position position="12"/>
    </location>
    <ligand>
        <name>NADPH</name>
        <dbReference type="ChEBI" id="CHEBI:57783"/>
    </ligand>
</feature>
<keyword evidence="3 9" id="KW-0479">Metal-binding</keyword>
<dbReference type="Gene3D" id="3.40.50.720">
    <property type="entry name" value="NAD(P)-binding Rossmann-like Domain"/>
    <property type="match status" value="1"/>
</dbReference>
<feature type="binding site" evidence="9">
    <location>
        <position position="211"/>
    </location>
    <ligand>
        <name>NADPH</name>
        <dbReference type="ChEBI" id="CHEBI:57783"/>
    </ligand>
</feature>
<feature type="binding site" evidence="9">
    <location>
        <position position="156"/>
    </location>
    <ligand>
        <name>Mn(2+)</name>
        <dbReference type="ChEBI" id="CHEBI:29035"/>
    </ligand>
</feature>
<dbReference type="NCBIfam" id="NF009114">
    <property type="entry name" value="PRK12464.1"/>
    <property type="match status" value="1"/>
</dbReference>
<dbReference type="Pfam" id="PF13288">
    <property type="entry name" value="DXPR_C"/>
    <property type="match status" value="1"/>
</dbReference>
<evidence type="ECO:0000256" key="5">
    <source>
        <dbReference type="ARBA" id="ARBA00023002"/>
    </source>
</evidence>
<dbReference type="Gene3D" id="1.10.1740.10">
    <property type="match status" value="1"/>
</dbReference>
<evidence type="ECO:0000313" key="13">
    <source>
        <dbReference type="EMBL" id="ANJ68185.1"/>
    </source>
</evidence>
<dbReference type="InterPro" id="IPR003821">
    <property type="entry name" value="DXP_reductoisomerase"/>
</dbReference>
<dbReference type="HAMAP" id="MF_00183">
    <property type="entry name" value="DXP_reductoisom"/>
    <property type="match status" value="1"/>
</dbReference>
<keyword evidence="6 9" id="KW-0464">Manganese</keyword>
<dbReference type="InterPro" id="IPR013512">
    <property type="entry name" value="DXP_reductoisomerase_N"/>
</dbReference>
<sequence length="414" mass="43836">MKKIAIFGSTGSIGASTLAVIERHPDRFTVETLVAHARIDVLLTQIRQFRPRQVGVADPVAADSLRRQLVQTEPDPSLRPEVIDEARALVELAAQDDVDVVVAAIVGTAGLASTWAAVSAGKQVLLANKESLVAAGALMMSAAERTGATIIPIDSEHNAIFQCLPVDTAPTKAVDKLILTASGGPFRTLPAAAFAEITPEAACRHPNWSMGRKISVDSATMMNKGLEVIEAAWLFGMPAARIDVLVHPESIVHSLVQFADGSVLAQMGHPDMRTPIAHALGWPDRIASGVGNLDLRAIGTLCFEAPDLDRFPCLRLAYEALEHGGVAPLTVNAANEIAVAAFLDGRLSFLQIPELIARTRDTVLEAADADYTQPASIADVLALDDRVRSVATATIARITGRGGRVTVGSKQQVV</sequence>
<dbReference type="SUPFAM" id="SSF55347">
    <property type="entry name" value="Glyceraldehyde-3-phosphate dehydrogenase-like, C-terminal domain"/>
    <property type="match status" value="1"/>
</dbReference>
<evidence type="ECO:0000256" key="1">
    <source>
        <dbReference type="ARBA" id="ARBA00005094"/>
    </source>
</evidence>
<evidence type="ECO:0000313" key="14">
    <source>
        <dbReference type="Proteomes" id="UP000078596"/>
    </source>
</evidence>
<feature type="binding site" evidence="9">
    <location>
        <position position="154"/>
    </location>
    <ligand>
        <name>Mn(2+)</name>
        <dbReference type="ChEBI" id="CHEBI:29035"/>
    </ligand>
</feature>
<keyword evidence="5 9" id="KW-0560">Oxidoreductase</keyword>
<feature type="binding site" evidence="9">
    <location>
        <position position="205"/>
    </location>
    <ligand>
        <name>1-deoxy-D-xylulose 5-phosphate</name>
        <dbReference type="ChEBI" id="CHEBI:57792"/>
    </ligand>
</feature>
<dbReference type="EMBL" id="CP016027">
    <property type="protein sequence ID" value="ANJ68185.1"/>
    <property type="molecule type" value="Genomic_DNA"/>
</dbReference>
<dbReference type="PANTHER" id="PTHR30525">
    <property type="entry name" value="1-DEOXY-D-XYLULOSE 5-PHOSPHATE REDUCTOISOMERASE"/>
    <property type="match status" value="1"/>
</dbReference>